<dbReference type="EMBL" id="CANTFL010001080">
    <property type="protein sequence ID" value="CAI5731184.1"/>
    <property type="molecule type" value="Genomic_DNA"/>
</dbReference>
<evidence type="ECO:0000256" key="3">
    <source>
        <dbReference type="ARBA" id="ARBA00023002"/>
    </source>
</evidence>
<evidence type="ECO:0000259" key="6">
    <source>
        <dbReference type="Pfam" id="PF00394"/>
    </source>
</evidence>
<dbReference type="CDD" id="cd04206">
    <property type="entry name" value="CuRO_1_LCC_like"/>
    <property type="match status" value="1"/>
</dbReference>
<dbReference type="PROSITE" id="PS00079">
    <property type="entry name" value="MULTICOPPER_OXIDASE1"/>
    <property type="match status" value="1"/>
</dbReference>
<gene>
    <name evidence="9" type="ORF">HBR001_LOCUS5099</name>
</gene>
<evidence type="ECO:0008006" key="11">
    <source>
        <dbReference type="Google" id="ProtNLM"/>
    </source>
</evidence>
<evidence type="ECO:0000313" key="10">
    <source>
        <dbReference type="Proteomes" id="UP001162031"/>
    </source>
</evidence>
<dbReference type="Gene3D" id="2.60.40.420">
    <property type="entry name" value="Cupredoxins - blue copper proteins"/>
    <property type="match status" value="3"/>
</dbReference>
<accession>A0AAV0U8C4</accession>
<dbReference type="PANTHER" id="PTHR11709:SF511">
    <property type="entry name" value="LACCASE"/>
    <property type="match status" value="1"/>
</dbReference>
<dbReference type="GO" id="GO:0016491">
    <property type="term" value="F:oxidoreductase activity"/>
    <property type="evidence" value="ECO:0007669"/>
    <property type="project" value="UniProtKB-KW"/>
</dbReference>
<organism evidence="9 10">
    <name type="scientific">Hyaloperonospora brassicae</name>
    <name type="common">Brassica downy mildew</name>
    <name type="synonym">Peronospora brassicae</name>
    <dbReference type="NCBI Taxonomy" id="162125"/>
    <lineage>
        <taxon>Eukaryota</taxon>
        <taxon>Sar</taxon>
        <taxon>Stramenopiles</taxon>
        <taxon>Oomycota</taxon>
        <taxon>Peronosporomycetes</taxon>
        <taxon>Peronosporales</taxon>
        <taxon>Peronosporaceae</taxon>
        <taxon>Hyaloperonospora</taxon>
    </lineage>
</organism>
<evidence type="ECO:0000256" key="2">
    <source>
        <dbReference type="ARBA" id="ARBA00022723"/>
    </source>
</evidence>
<evidence type="ECO:0000259" key="8">
    <source>
        <dbReference type="Pfam" id="PF07732"/>
    </source>
</evidence>
<dbReference type="Pfam" id="PF07731">
    <property type="entry name" value="Cu-oxidase_2"/>
    <property type="match status" value="1"/>
</dbReference>
<evidence type="ECO:0000256" key="5">
    <source>
        <dbReference type="SAM" id="SignalP"/>
    </source>
</evidence>
<dbReference type="CDD" id="cd04207">
    <property type="entry name" value="CuRO_3_LCC_like"/>
    <property type="match status" value="1"/>
</dbReference>
<dbReference type="Pfam" id="PF07732">
    <property type="entry name" value="Cu-oxidase_3"/>
    <property type="match status" value="1"/>
</dbReference>
<dbReference type="PANTHER" id="PTHR11709">
    <property type="entry name" value="MULTI-COPPER OXIDASE"/>
    <property type="match status" value="1"/>
</dbReference>
<dbReference type="InterPro" id="IPR011707">
    <property type="entry name" value="Cu-oxidase-like_N"/>
</dbReference>
<dbReference type="InterPro" id="IPR001117">
    <property type="entry name" value="Cu-oxidase_2nd"/>
</dbReference>
<reference evidence="9" key="1">
    <citation type="submission" date="2022-12" db="EMBL/GenBank/DDBJ databases">
        <authorList>
            <person name="Webb A."/>
        </authorList>
    </citation>
    <scope>NUCLEOTIDE SEQUENCE</scope>
    <source>
        <strain evidence="9">Hp1</strain>
    </source>
</reference>
<feature type="domain" description="Plastocyanin-like" evidence="6">
    <location>
        <begin position="162"/>
        <end position="294"/>
    </location>
</feature>
<comment type="caution">
    <text evidence="9">The sequence shown here is derived from an EMBL/GenBank/DDBJ whole genome shotgun (WGS) entry which is preliminary data.</text>
</comment>
<evidence type="ECO:0000313" key="9">
    <source>
        <dbReference type="EMBL" id="CAI5731184.1"/>
    </source>
</evidence>
<dbReference type="InterPro" id="IPR002355">
    <property type="entry name" value="Cu_oxidase_Cu_BS"/>
</dbReference>
<keyword evidence="10" id="KW-1185">Reference proteome</keyword>
<feature type="region of interest" description="Disordered" evidence="4">
    <location>
        <begin position="281"/>
        <end position="300"/>
    </location>
</feature>
<feature type="signal peptide" evidence="5">
    <location>
        <begin position="1"/>
        <end position="23"/>
    </location>
</feature>
<dbReference type="InterPro" id="IPR011706">
    <property type="entry name" value="Cu-oxidase_C"/>
</dbReference>
<keyword evidence="2" id="KW-0479">Metal-binding</keyword>
<dbReference type="Proteomes" id="UP001162031">
    <property type="component" value="Unassembled WGS sequence"/>
</dbReference>
<sequence length="582" mass="63764">MRLVSTTSTLSILLLGRAHEAMAAVVRYDWNFTTLDPTIFDGVRGAFGYGINNEPCDKHPIDVVLGDEVEVHVTNQLTEPTCMHWHGLKQLGTQEMDGTSGITQCQIQPNVTAIYRFTPDKCGTFWYHGHEEVQYAYGLRGSLIVHCPEDKKQSWESDVEAEYTVLLGDWYHDLPAGAPIWDTVLINNIGRYDCAVAQAAGLECVPGRPLPRFQFTPGKKYLLRLINASALAAFKVSLDGHMFQVVASDADYLEPSTPVNSVTINAAQRYDILVQAKSTPSEQNDVVQQQQQGGNETDPEATAAALGSYWLRVNSLFGVPWTARLASDVPAGFNPDALAIIDYESNATADPTTSSWPTDVTIGEFDYIPAEPVELPAVPDQRIMVEFTLAVLPANPGRFLGYVSVDEGPFSSLVTPEIPPLFSIAQGAATEDLPVTANAIKLNHNEHVEVVVVNETPDQHPFHLHVHSPWIVGSGHASRDAILSGNITALRLSGPMQHDVFTVPECLTDDSGACTDMGYVVFRMNADNPGVWLMHCHIDWHFVIGLSVLFVEAEDVLHEEGLAAFSPNMLLSVCNRDGNFTL</sequence>
<comment type="similarity">
    <text evidence="1">Belongs to the multicopper oxidase family.</text>
</comment>
<dbReference type="GO" id="GO:0005507">
    <property type="term" value="F:copper ion binding"/>
    <property type="evidence" value="ECO:0007669"/>
    <property type="project" value="InterPro"/>
</dbReference>
<feature type="compositionally biased region" description="Low complexity" evidence="4">
    <location>
        <begin position="282"/>
        <end position="296"/>
    </location>
</feature>
<dbReference type="InterPro" id="IPR045087">
    <property type="entry name" value="Cu-oxidase_fam"/>
</dbReference>
<keyword evidence="5" id="KW-0732">Signal</keyword>
<dbReference type="PROSITE" id="PS00080">
    <property type="entry name" value="MULTICOPPER_OXIDASE2"/>
    <property type="match status" value="1"/>
</dbReference>
<protein>
    <recommendedName>
        <fullName evidence="11">Multicopper oxidase</fullName>
    </recommendedName>
</protein>
<dbReference type="InterPro" id="IPR008972">
    <property type="entry name" value="Cupredoxin"/>
</dbReference>
<feature type="domain" description="Plastocyanin-like" evidence="7">
    <location>
        <begin position="416"/>
        <end position="554"/>
    </location>
</feature>
<keyword evidence="3" id="KW-0560">Oxidoreductase</keyword>
<evidence type="ECO:0000256" key="4">
    <source>
        <dbReference type="SAM" id="MobiDB-lite"/>
    </source>
</evidence>
<dbReference type="Pfam" id="PF00394">
    <property type="entry name" value="Cu-oxidase"/>
    <property type="match status" value="1"/>
</dbReference>
<evidence type="ECO:0000256" key="1">
    <source>
        <dbReference type="ARBA" id="ARBA00010609"/>
    </source>
</evidence>
<dbReference type="AlphaFoldDB" id="A0AAV0U8C4"/>
<feature type="chain" id="PRO_5043516381" description="Multicopper oxidase" evidence="5">
    <location>
        <begin position="24"/>
        <end position="582"/>
    </location>
</feature>
<feature type="domain" description="Plastocyanin-like" evidence="8">
    <location>
        <begin position="60"/>
        <end position="148"/>
    </location>
</feature>
<proteinExistence type="inferred from homology"/>
<name>A0AAV0U8C4_HYABA</name>
<evidence type="ECO:0000259" key="7">
    <source>
        <dbReference type="Pfam" id="PF07731"/>
    </source>
</evidence>
<dbReference type="InterPro" id="IPR033138">
    <property type="entry name" value="Cu_oxidase_CS"/>
</dbReference>
<dbReference type="SUPFAM" id="SSF49503">
    <property type="entry name" value="Cupredoxins"/>
    <property type="match status" value="3"/>
</dbReference>